<comment type="caution">
    <text evidence="8">The sequence shown here is derived from an EMBL/GenBank/DDBJ whole genome shotgun (WGS) entry which is preliminary data.</text>
</comment>
<dbReference type="Pfam" id="PF00005">
    <property type="entry name" value="ABC_tran"/>
    <property type="match status" value="1"/>
</dbReference>
<evidence type="ECO:0000256" key="4">
    <source>
        <dbReference type="ARBA" id="ARBA00022840"/>
    </source>
</evidence>
<dbReference type="AlphaFoldDB" id="A0A916J509"/>
<keyword evidence="8" id="KW-0378">Hydrolase</keyword>
<dbReference type="InterPro" id="IPR003593">
    <property type="entry name" value="AAA+_ATPase"/>
</dbReference>
<dbReference type="GO" id="GO:0005524">
    <property type="term" value="F:ATP binding"/>
    <property type="evidence" value="ECO:0007669"/>
    <property type="project" value="UniProtKB-KW"/>
</dbReference>
<evidence type="ECO:0000256" key="1">
    <source>
        <dbReference type="ARBA" id="ARBA00022448"/>
    </source>
</evidence>
<accession>A0A916J509</accession>
<dbReference type="EC" id="3.6.3.-" evidence="8"/>
<dbReference type="Proteomes" id="UP000742786">
    <property type="component" value="Unassembled WGS sequence"/>
</dbReference>
<evidence type="ECO:0000313" key="9">
    <source>
        <dbReference type="Proteomes" id="UP000742786"/>
    </source>
</evidence>
<gene>
    <name evidence="8" type="primary">hmuV</name>
    <name evidence="8" type="ORF">GTOL_11955</name>
</gene>
<dbReference type="PANTHER" id="PTHR42794:SF1">
    <property type="entry name" value="HEMIN IMPORT ATP-BINDING PROTEIN HMUV"/>
    <property type="match status" value="1"/>
</dbReference>
<dbReference type="CDD" id="cd03214">
    <property type="entry name" value="ABC_Iron-Siderophores_B12_Hemin"/>
    <property type="match status" value="1"/>
</dbReference>
<keyword evidence="2" id="KW-0472">Membrane</keyword>
<keyword evidence="2" id="KW-1003">Cell membrane</keyword>
<evidence type="ECO:0000256" key="5">
    <source>
        <dbReference type="ARBA" id="ARBA00022967"/>
    </source>
</evidence>
<evidence type="ECO:0000256" key="3">
    <source>
        <dbReference type="ARBA" id="ARBA00022741"/>
    </source>
</evidence>
<keyword evidence="9" id="KW-1185">Reference proteome</keyword>
<keyword evidence="4 8" id="KW-0067">ATP-binding</keyword>
<evidence type="ECO:0000256" key="6">
    <source>
        <dbReference type="ARBA" id="ARBA00037066"/>
    </source>
</evidence>
<dbReference type="InterPro" id="IPR003439">
    <property type="entry name" value="ABC_transporter-like_ATP-bd"/>
</dbReference>
<dbReference type="PROSITE" id="PS50893">
    <property type="entry name" value="ABC_TRANSPORTER_2"/>
    <property type="match status" value="1"/>
</dbReference>
<evidence type="ECO:0000259" key="7">
    <source>
        <dbReference type="PROSITE" id="PS50893"/>
    </source>
</evidence>
<keyword evidence="5" id="KW-1278">Translocase</keyword>
<dbReference type="GO" id="GO:0016887">
    <property type="term" value="F:ATP hydrolysis activity"/>
    <property type="evidence" value="ECO:0007669"/>
    <property type="project" value="InterPro"/>
</dbReference>
<keyword evidence="1" id="KW-0813">Transport</keyword>
<protein>
    <submittedName>
        <fullName evidence="8">Hemin import ATP-binding protein HmuV</fullName>
        <ecNumber evidence="8">3.6.3.-</ecNumber>
    </submittedName>
</protein>
<dbReference type="PANTHER" id="PTHR42794">
    <property type="entry name" value="HEMIN IMPORT ATP-BINDING PROTEIN HMUV"/>
    <property type="match status" value="1"/>
</dbReference>
<dbReference type="SUPFAM" id="SSF52540">
    <property type="entry name" value="P-loop containing nucleoside triphosphate hydrolases"/>
    <property type="match status" value="1"/>
</dbReference>
<evidence type="ECO:0000313" key="8">
    <source>
        <dbReference type="EMBL" id="CAG4884072.1"/>
    </source>
</evidence>
<evidence type="ECO:0000256" key="2">
    <source>
        <dbReference type="ARBA" id="ARBA00022475"/>
    </source>
</evidence>
<keyword evidence="3" id="KW-0547">Nucleotide-binding</keyword>
<dbReference type="InterPro" id="IPR027417">
    <property type="entry name" value="P-loop_NTPase"/>
</dbReference>
<dbReference type="RefSeq" id="WP_220635957.1">
    <property type="nucleotide sequence ID" value="NZ_CAJQUM010000001.1"/>
</dbReference>
<proteinExistence type="predicted"/>
<sequence length="259" mass="28446">MNTPDILLEAQQLAVSIGGLEICRSLDFQLRAGEQLAILGRNGVGKSTLLSTLAGLRAPHAGRILLTGRDIAALSPRETARQRGWLGQHHSDPFAASVLDTVLTGRHPHLARWDWESAHDLDIARAAIKAVGLAALEQRSTHSLSGGEWQRTAIATLLTQQPRLYLLDEPLVHLDLNHQVAVLELFRTKARAENIAVVMVLHDPGLAARYCDRALLLFGDGEWLAGASNDIITTDNLSRLYNHPLRELRDGGQRWFVPA</sequence>
<organism evidence="8 9">
    <name type="scientific">Georgfuchsia toluolica</name>
    <dbReference type="NCBI Taxonomy" id="424218"/>
    <lineage>
        <taxon>Bacteria</taxon>
        <taxon>Pseudomonadati</taxon>
        <taxon>Pseudomonadota</taxon>
        <taxon>Betaproteobacteria</taxon>
        <taxon>Nitrosomonadales</taxon>
        <taxon>Sterolibacteriaceae</taxon>
        <taxon>Georgfuchsia</taxon>
    </lineage>
</organism>
<feature type="domain" description="ABC transporter" evidence="7">
    <location>
        <begin position="8"/>
        <end position="244"/>
    </location>
</feature>
<comment type="function">
    <text evidence="6">Part of the ABC transporter complex HmuTUV involved in hemin import. Responsible for energy coupling to the transport system.</text>
</comment>
<name>A0A916J509_9PROT</name>
<dbReference type="Gene3D" id="3.40.50.300">
    <property type="entry name" value="P-loop containing nucleotide triphosphate hydrolases"/>
    <property type="match status" value="1"/>
</dbReference>
<dbReference type="EMBL" id="CAJQUM010000001">
    <property type="protein sequence ID" value="CAG4884072.1"/>
    <property type="molecule type" value="Genomic_DNA"/>
</dbReference>
<dbReference type="SMART" id="SM00382">
    <property type="entry name" value="AAA"/>
    <property type="match status" value="1"/>
</dbReference>
<reference evidence="8" key="1">
    <citation type="submission" date="2021-04" db="EMBL/GenBank/DDBJ databases">
        <authorList>
            <person name="Hornung B."/>
        </authorList>
    </citation>
    <scope>NUCLEOTIDE SEQUENCE</scope>
    <source>
        <strain evidence="8">G5G6</strain>
    </source>
</reference>